<keyword evidence="6" id="KW-0805">Transcription regulation</keyword>
<evidence type="ECO:0000256" key="5">
    <source>
        <dbReference type="ARBA" id="ARBA00022833"/>
    </source>
</evidence>
<feature type="compositionally biased region" description="Low complexity" evidence="10">
    <location>
        <begin position="120"/>
        <end position="133"/>
    </location>
</feature>
<feature type="domain" description="C2H2-type" evidence="11">
    <location>
        <begin position="1417"/>
        <end position="1444"/>
    </location>
</feature>
<feature type="region of interest" description="Disordered" evidence="10">
    <location>
        <begin position="1258"/>
        <end position="1288"/>
    </location>
</feature>
<dbReference type="InterPro" id="IPR013087">
    <property type="entry name" value="Znf_C2H2_type"/>
</dbReference>
<dbReference type="GO" id="GO:0000978">
    <property type="term" value="F:RNA polymerase II cis-regulatory region sequence-specific DNA binding"/>
    <property type="evidence" value="ECO:0007669"/>
    <property type="project" value="TreeGrafter"/>
</dbReference>
<feature type="region of interest" description="Disordered" evidence="10">
    <location>
        <begin position="365"/>
        <end position="454"/>
    </location>
</feature>
<feature type="domain" description="C2H2-type" evidence="11">
    <location>
        <begin position="2122"/>
        <end position="2149"/>
    </location>
</feature>
<feature type="compositionally biased region" description="Low complexity" evidence="10">
    <location>
        <begin position="1118"/>
        <end position="1134"/>
    </location>
</feature>
<evidence type="ECO:0000256" key="6">
    <source>
        <dbReference type="ARBA" id="ARBA00023015"/>
    </source>
</evidence>
<feature type="compositionally biased region" description="Low complexity" evidence="10">
    <location>
        <begin position="2341"/>
        <end position="2351"/>
    </location>
</feature>
<dbReference type="FunFam" id="3.30.160.60:FF:000083">
    <property type="entry name" value="Immunodeficiency virus type I enhancer binding protein 1"/>
    <property type="match status" value="1"/>
</dbReference>
<dbReference type="Pfam" id="PF00096">
    <property type="entry name" value="zf-C2H2"/>
    <property type="match status" value="2"/>
</dbReference>
<dbReference type="InterPro" id="IPR036236">
    <property type="entry name" value="Znf_C2H2_sf"/>
</dbReference>
<protein>
    <submittedName>
        <fullName evidence="12">Zinc finger protein 40</fullName>
    </submittedName>
</protein>
<feature type="compositionally biased region" description="Polar residues" evidence="10">
    <location>
        <begin position="414"/>
        <end position="441"/>
    </location>
</feature>
<evidence type="ECO:0000256" key="3">
    <source>
        <dbReference type="ARBA" id="ARBA00022737"/>
    </source>
</evidence>
<evidence type="ECO:0000256" key="1">
    <source>
        <dbReference type="ARBA" id="ARBA00004123"/>
    </source>
</evidence>
<feature type="domain" description="C2H2-type" evidence="11">
    <location>
        <begin position="2150"/>
        <end position="2179"/>
    </location>
</feature>
<feature type="compositionally biased region" description="Polar residues" evidence="10">
    <location>
        <begin position="1592"/>
        <end position="1601"/>
    </location>
</feature>
<feature type="compositionally biased region" description="Acidic residues" evidence="10">
    <location>
        <begin position="701"/>
        <end position="712"/>
    </location>
</feature>
<keyword evidence="4 9" id="KW-0863">Zinc-finger</keyword>
<feature type="compositionally biased region" description="Polar residues" evidence="10">
    <location>
        <begin position="516"/>
        <end position="527"/>
    </location>
</feature>
<dbReference type="InterPro" id="IPR051969">
    <property type="entry name" value="Zinc-finger_DNA-bd_regulators"/>
</dbReference>
<evidence type="ECO:0000256" key="7">
    <source>
        <dbReference type="ARBA" id="ARBA00023163"/>
    </source>
</evidence>
<dbReference type="Proteomes" id="UP000790347">
    <property type="component" value="Unassembled WGS sequence"/>
</dbReference>
<dbReference type="PANTHER" id="PTHR45944">
    <property type="entry name" value="SCHNURRI, ISOFORM F"/>
    <property type="match status" value="1"/>
</dbReference>
<dbReference type="FunFam" id="3.30.160.60:FF:000145">
    <property type="entry name" value="Zinc finger protein 574"/>
    <property type="match status" value="1"/>
</dbReference>
<sequence length="2433" mass="271632">MLPTTTPTTTPPPQPRSIDIKRNEHRTTVPIRKQSVFVAPAGISSAIQQQQQQQIHHRPTDQDISEHINKLIQENKAIVGESSQLSSLSHVGGFFQSSSPIMMATSSYDASNHLHHQRRSITNSSSPSSTSRNPNHHHQQQPYYPLRRHSSSSSSSLSLTTTTTRTTGDPHQKSLQYSRLQSALLGDKCLLLENENQSTKLNDHHHHQQQQQQFSFHPSSLYMTQFPTTATTTIAQPWIMSATPTVIGYDPPSFNHHHDVMKKYSDNLLSTWSQQYAAALAASPVPVLPTNHTTTVTQSPTMNSSSSSSHSLFPSLFEPSQHHSPSLMKLTGRSDMCNQKSVIINATSSRTGTIHQNYLFDTQTSAGMNNGSSSSSSSSPSSSTGDPKNCLVRNLLLNSSGSNPNANNQNSVSQTKNGSSRAFNNDNSGQQSPSPTLTINDNRPMAMTDHHSKNGQKCIIKHLLLKPSSSDKNSKHSAEPTLISTKTTTAMTTTTTTTTLNNLSDSHLPPRKRSRCSVSNPSLNPTCNAQQQLETTIQQPPPPPPPPSQHQLLLSPAMHTCKFCAVPFRQEQNLEIHQKYYCCGGEQQQQQQQKQQVVSDSETSNKHSESIASTTSSITKQQPQQQQQQQQQQQRERKVCVLERPSIISYTAAINRRQDSNNNNDDSNQFSIPSSSASYNFGNILKSKLLSGFNSDNIYDDDGDDDYDDGDETTYHCPRHEKQHSNNDAETRQHSTSSSSIGLKKRKISEPAFRHWSSSRYYDYNNDTKRESAVNEYRDSILQNIQQQQHETLIPAMEIIPAYMPYLMRPPTKITLKGPILFPVLQNLLDTRTNYEFALDNDDKQQQQQQQVTTKDDTKFIVKQKEEIILDEIVRQLMDDMLMELDHGEQMNLLMADLLEAVDRGQQCMELAKKSLQRPTTLALNLNDHQQKQLSNGRKLSILINQCSMIDTNTNHNHNGSTNSVDCGDFGRQIKLMPSTLISPDTPRSQQKYQQLFLDGNAYSNLGLKVSLRPTYCCIYRLQPMYVMQEANPQLSMYSQWATHPVPEGHVLHTLESPCQLLSAYDSNEAVFHHHHNITQTMNRTSSSSLTTVATVNVDNDDQPPTIIVKEEQHQQHKQQPQQQQSTSSSSLSSCKQKGSIQEFLDTVKSRSSHMMNSDVLNHSKTSFTIRLTERTLKTIIWSIDSGIVDRICDSLTRMHYISTHSNYYHHQKQQQQQQQKRKSINQSSWNRSHRKSSRVSFTLVTTTTAPNNMIFGSVNNEENNKTSKVNETTTTAKRKNCSNQSGMTGNISNNPYLTMHPMLGHLPDKQAVMYIMMMSQIPPKLAAPNVQQIMSSTTTNLASRKFSECIGVKQKQFYPHSLYDACNNDHWHRLMASSSTNDDGSLLLPKRIKIFEGGFKSNEDYTYIRGRGRGKYVCGECGIRCKKPSMLKKHIRTHTDLRPYSCRHCSFAFKTKGNLTKHMKSKAHHKKCVELGILPVPTCIDDSQIDLEALAKQEQYELNRPDSNCATNRLLHCSNDDDEFDDDDDDDMFDDDELDDDDQGVPIETQQPKQQPTNRLTYVEPGQFDDAINDDDMLKHSSNAEKKQKTDTNTNNQVETTRQRKISIVESEHHTIPSTLPSIMKSMVEENKNENPPQTPPTTTAMTTVGHNENETEAIHSLLILSSGATASNRDDCPRSSLKQQPNESKLTQNYNKIMQQQPQSSLVASSSLYPATANQRSLSKFMPEFYGYDTALLKPIINDSVDSMKIMINGPSPPLPPPPPPPPPAPAQLQPQSNQYRQPMSHPTSVIITNHQSIQHHAPTVDTSPRKRIRTTSLGDSSMTFETPNIIVSPPEPSPEISSKSPIVLSTIISNECPNANIVHHQSQNNNNNKLLQKIFSSVQQQQPSADSKSIHMMTKQQLVYHGQPLLVRPSSSSSSSSSPSPSPSTNAACSPVALPPIVEQSLNRYVVANNIAESSHSTPQQDEPIDLSSKKSSSNIGASSLNQPQSNNDINRATPEKPTKISSTTKLADHVRQSFSPLSQMEPSSNVVHHIDTTNGGGHQLYQNVRREEFAHLTPGIQSPHSLPRVIMIASNKTSSTGGGGGSQQQQCSPALTNSAMMMKTMAKSPTNYVDGGKPTCPTCMKQFTKPEQLRLHYKIHSFERLFRCESCAVSFRTKGHLQKHARSVSHMNKLNMNITFGRPSVDNPRPFKCSYCKIAFRIHGHLAKHLRSKAHIMKLECLGKLPFGMFAEMERNNINPGLIDTSDCGSALETLQSLAQKLYDPRQMCWNKNVIIDDIDKNNNNNNNNNNDESSSSNGGCNQDDSDSGAITEEYPYGDDDEDHSTSPDQKCNKIATTTTTNTTNNTGTTTMFASSINMAPTTRSSSSTLNGTIAATRSNTCHICFRLFKAAKFLQVHLYSEHADEMNKINNTTTSNTCDTMSHSNGNG</sequence>
<dbReference type="SMART" id="SM00355">
    <property type="entry name" value="ZnF_C2H2"/>
    <property type="match status" value="7"/>
</dbReference>
<feature type="region of interest" description="Disordered" evidence="10">
    <location>
        <begin position="1960"/>
        <end position="2013"/>
    </location>
</feature>
<feature type="region of interest" description="Disordered" evidence="10">
    <location>
        <begin position="292"/>
        <end position="330"/>
    </location>
</feature>
<evidence type="ECO:0000256" key="9">
    <source>
        <dbReference type="PROSITE-ProRule" id="PRU00042"/>
    </source>
</evidence>
<feature type="compositionally biased region" description="Pro residues" evidence="10">
    <location>
        <begin position="1757"/>
        <end position="1772"/>
    </location>
</feature>
<feature type="region of interest" description="Disordered" evidence="10">
    <location>
        <begin position="1112"/>
        <end position="1134"/>
    </location>
</feature>
<evidence type="ECO:0000256" key="10">
    <source>
        <dbReference type="SAM" id="MobiDB-lite"/>
    </source>
</evidence>
<feature type="compositionally biased region" description="Polar residues" evidence="10">
    <location>
        <begin position="1982"/>
        <end position="1998"/>
    </location>
</feature>
<evidence type="ECO:0000259" key="11">
    <source>
        <dbReference type="PROSITE" id="PS50157"/>
    </source>
</evidence>
<evidence type="ECO:0000256" key="8">
    <source>
        <dbReference type="ARBA" id="ARBA00023242"/>
    </source>
</evidence>
<feature type="compositionally biased region" description="Polar residues" evidence="10">
    <location>
        <begin position="1549"/>
        <end position="1561"/>
    </location>
</feature>
<feature type="compositionally biased region" description="Low complexity" evidence="10">
    <location>
        <begin position="1916"/>
        <end position="1926"/>
    </location>
</feature>
<evidence type="ECO:0000256" key="2">
    <source>
        <dbReference type="ARBA" id="ARBA00022723"/>
    </source>
</evidence>
<feature type="region of interest" description="Disordered" evidence="10">
    <location>
        <begin position="654"/>
        <end position="677"/>
    </location>
</feature>
<dbReference type="PANTHER" id="PTHR45944:SF2">
    <property type="entry name" value="SCHNURRI, ISOFORM F"/>
    <property type="match status" value="1"/>
</dbReference>
<feature type="region of interest" description="Disordered" evidence="10">
    <location>
        <begin position="1753"/>
        <end position="1786"/>
    </location>
</feature>
<name>A0A922HV35_DERFA</name>
<feature type="compositionally biased region" description="Low complexity" evidence="10">
    <location>
        <begin position="394"/>
        <end position="413"/>
    </location>
</feature>
<dbReference type="PROSITE" id="PS50157">
    <property type="entry name" value="ZINC_FINGER_C2H2_2"/>
    <property type="match status" value="5"/>
</dbReference>
<reference evidence="12" key="2">
    <citation type="journal article" date="2022" name="Res Sq">
        <title>Comparative Genomics Reveals Insights into the Divergent Evolution of Astigmatic Mites and Household Pest Adaptations.</title>
        <authorList>
            <person name="Xiong Q."/>
            <person name="Wan A.T.-Y."/>
            <person name="Liu X.-Y."/>
            <person name="Fung C.S.-H."/>
            <person name="Xiao X."/>
            <person name="Malainual N."/>
            <person name="Hou J."/>
            <person name="Wang L."/>
            <person name="Wang M."/>
            <person name="Yang K."/>
            <person name="Cui Y."/>
            <person name="Leung E."/>
            <person name="Nong W."/>
            <person name="Shin S.-K."/>
            <person name="Au S."/>
            <person name="Jeong K.Y."/>
            <person name="Chew F.T."/>
            <person name="Hui J."/>
            <person name="Leung T.F."/>
            <person name="Tungtrongchitr A."/>
            <person name="Zhong N."/>
            <person name="Liu Z."/>
            <person name="Tsui S."/>
        </authorList>
    </citation>
    <scope>NUCLEOTIDE SEQUENCE</scope>
    <source>
        <strain evidence="12">Derf</strain>
        <tissue evidence="12">Whole organism</tissue>
    </source>
</reference>
<feature type="compositionally biased region" description="Low complexity" evidence="10">
    <location>
        <begin position="2284"/>
        <end position="2302"/>
    </location>
</feature>
<evidence type="ECO:0000313" key="12">
    <source>
        <dbReference type="EMBL" id="KAH9506789.1"/>
    </source>
</evidence>
<proteinExistence type="predicted"/>
<feature type="compositionally biased region" description="Low complexity" evidence="10">
    <location>
        <begin position="304"/>
        <end position="319"/>
    </location>
</feature>
<feature type="region of interest" description="Disordered" evidence="10">
    <location>
        <begin position="2284"/>
        <end position="2351"/>
    </location>
</feature>
<comment type="caution">
    <text evidence="12">The sequence shown here is derived from an EMBL/GenBank/DDBJ whole genome shotgun (WGS) entry which is preliminary data.</text>
</comment>
<evidence type="ECO:0000256" key="4">
    <source>
        <dbReference type="ARBA" id="ARBA00022771"/>
    </source>
</evidence>
<evidence type="ECO:0000313" key="13">
    <source>
        <dbReference type="Proteomes" id="UP000790347"/>
    </source>
</evidence>
<feature type="region of interest" description="Disordered" evidence="10">
    <location>
        <begin position="594"/>
        <end position="638"/>
    </location>
</feature>
<feature type="region of interest" description="Disordered" evidence="10">
    <location>
        <begin position="110"/>
        <end position="175"/>
    </location>
</feature>
<dbReference type="Gene3D" id="3.30.160.60">
    <property type="entry name" value="Classic Zinc Finger"/>
    <property type="match status" value="4"/>
</dbReference>
<keyword evidence="8" id="KW-0539">Nucleus</keyword>
<dbReference type="GO" id="GO:0000981">
    <property type="term" value="F:DNA-binding transcription factor activity, RNA polymerase II-specific"/>
    <property type="evidence" value="ECO:0007669"/>
    <property type="project" value="TreeGrafter"/>
</dbReference>
<gene>
    <name evidence="12" type="primary">HIVEP1</name>
    <name evidence="12" type="ORF">DERF_011504</name>
</gene>
<dbReference type="PROSITE" id="PS00028">
    <property type="entry name" value="ZINC_FINGER_C2H2_1"/>
    <property type="match status" value="6"/>
</dbReference>
<feature type="compositionally biased region" description="Low complexity" evidence="10">
    <location>
        <begin position="151"/>
        <end position="167"/>
    </location>
</feature>
<feature type="compositionally biased region" description="Polar residues" evidence="10">
    <location>
        <begin position="292"/>
        <end position="303"/>
    </location>
</feature>
<dbReference type="EMBL" id="ASGP02000005">
    <property type="protein sequence ID" value="KAH9506789.1"/>
    <property type="molecule type" value="Genomic_DNA"/>
</dbReference>
<feature type="region of interest" description="Disordered" evidence="10">
    <location>
        <begin position="502"/>
        <end position="527"/>
    </location>
</feature>
<dbReference type="SUPFAM" id="SSF57667">
    <property type="entry name" value="beta-beta-alpha zinc fingers"/>
    <property type="match status" value="4"/>
</dbReference>
<organism evidence="12 13">
    <name type="scientific">Dermatophagoides farinae</name>
    <name type="common">American house dust mite</name>
    <dbReference type="NCBI Taxonomy" id="6954"/>
    <lineage>
        <taxon>Eukaryota</taxon>
        <taxon>Metazoa</taxon>
        <taxon>Ecdysozoa</taxon>
        <taxon>Arthropoda</taxon>
        <taxon>Chelicerata</taxon>
        <taxon>Arachnida</taxon>
        <taxon>Acari</taxon>
        <taxon>Acariformes</taxon>
        <taxon>Sarcoptiformes</taxon>
        <taxon>Astigmata</taxon>
        <taxon>Psoroptidia</taxon>
        <taxon>Analgoidea</taxon>
        <taxon>Pyroglyphidae</taxon>
        <taxon>Dermatophagoidinae</taxon>
        <taxon>Dermatophagoides</taxon>
    </lineage>
</organism>
<comment type="subcellular location">
    <subcellularLocation>
        <location evidence="1">Nucleus</location>
    </subcellularLocation>
</comment>
<keyword evidence="5" id="KW-0862">Zinc</keyword>
<keyword evidence="13" id="KW-1185">Reference proteome</keyword>
<feature type="region of interest" description="Disordered" evidence="10">
    <location>
        <begin position="701"/>
        <end position="746"/>
    </location>
</feature>
<feature type="domain" description="C2H2-type" evidence="11">
    <location>
        <begin position="1445"/>
        <end position="1469"/>
    </location>
</feature>
<reference evidence="12" key="1">
    <citation type="submission" date="2013-05" db="EMBL/GenBank/DDBJ databases">
        <authorList>
            <person name="Yim A.K.Y."/>
            <person name="Chan T.F."/>
            <person name="Ji K.M."/>
            <person name="Liu X.Y."/>
            <person name="Zhou J.W."/>
            <person name="Li R.Q."/>
            <person name="Yang K.Y."/>
            <person name="Li J."/>
            <person name="Li M."/>
            <person name="Law P.T.W."/>
            <person name="Wu Y.L."/>
            <person name="Cai Z.L."/>
            <person name="Qin H."/>
            <person name="Bao Y."/>
            <person name="Leung R.K.K."/>
            <person name="Ng P.K.S."/>
            <person name="Zou J."/>
            <person name="Zhong X.J."/>
            <person name="Ran P.X."/>
            <person name="Zhong N.S."/>
            <person name="Liu Z.G."/>
            <person name="Tsui S.K.W."/>
        </authorList>
    </citation>
    <scope>NUCLEOTIDE SEQUENCE</scope>
    <source>
        <strain evidence="12">Derf</strain>
        <tissue evidence="12">Whole organism</tissue>
    </source>
</reference>
<feature type="domain" description="C2H2-type" evidence="11">
    <location>
        <begin position="2195"/>
        <end position="2224"/>
    </location>
</feature>
<feature type="region of interest" description="Disordered" evidence="10">
    <location>
        <begin position="1913"/>
        <end position="1937"/>
    </location>
</feature>
<feature type="compositionally biased region" description="Low complexity" evidence="10">
    <location>
        <begin position="372"/>
        <end position="383"/>
    </location>
</feature>
<feature type="region of interest" description="Disordered" evidence="10">
    <location>
        <begin position="1822"/>
        <end position="1845"/>
    </location>
</feature>
<accession>A0A922HV35</accession>
<feature type="region of interest" description="Disordered" evidence="10">
    <location>
        <begin position="1521"/>
        <end position="1561"/>
    </location>
</feature>
<keyword evidence="2" id="KW-0479">Metal-binding</keyword>
<feature type="compositionally biased region" description="Low complexity" evidence="10">
    <location>
        <begin position="610"/>
        <end position="633"/>
    </location>
</feature>
<feature type="compositionally biased region" description="Basic and acidic residues" evidence="10">
    <location>
        <begin position="1582"/>
        <end position="1591"/>
    </location>
</feature>
<keyword evidence="7" id="KW-0804">Transcription</keyword>
<feature type="compositionally biased region" description="Basic and acidic residues" evidence="10">
    <location>
        <begin position="718"/>
        <end position="733"/>
    </location>
</feature>
<keyword evidence="3" id="KW-0677">Repeat</keyword>
<feature type="compositionally biased region" description="Acidic residues" evidence="10">
    <location>
        <begin position="1521"/>
        <end position="1544"/>
    </location>
</feature>
<dbReference type="GO" id="GO:0008270">
    <property type="term" value="F:zinc ion binding"/>
    <property type="evidence" value="ECO:0007669"/>
    <property type="project" value="UniProtKB-KW"/>
</dbReference>
<feature type="compositionally biased region" description="Low complexity" evidence="10">
    <location>
        <begin position="660"/>
        <end position="669"/>
    </location>
</feature>
<dbReference type="GO" id="GO:0005634">
    <property type="term" value="C:nucleus"/>
    <property type="evidence" value="ECO:0007669"/>
    <property type="project" value="UniProtKB-SubCell"/>
</dbReference>
<feature type="region of interest" description="Disordered" evidence="10">
    <location>
        <begin position="1208"/>
        <end position="1240"/>
    </location>
</feature>
<feature type="region of interest" description="Disordered" evidence="10">
    <location>
        <begin position="1582"/>
        <end position="1603"/>
    </location>
</feature>